<keyword evidence="3" id="KW-1185">Reference proteome</keyword>
<gene>
    <name evidence="2" type="ORF">FO013_05900</name>
</gene>
<protein>
    <submittedName>
        <fullName evidence="2">Uncharacterized protein</fullName>
    </submittedName>
</protein>
<dbReference type="EMBL" id="VLTK01000003">
    <property type="protein sequence ID" value="TSI17731.1"/>
    <property type="molecule type" value="Genomic_DNA"/>
</dbReference>
<evidence type="ECO:0000313" key="2">
    <source>
        <dbReference type="EMBL" id="TSI17731.1"/>
    </source>
</evidence>
<accession>A0A556CJX7</accession>
<dbReference type="Proteomes" id="UP000316406">
    <property type="component" value="Unassembled WGS sequence"/>
</dbReference>
<dbReference type="AlphaFoldDB" id="A0A556CJX7"/>
<proteinExistence type="predicted"/>
<feature type="region of interest" description="Disordered" evidence="1">
    <location>
        <begin position="1"/>
        <end position="33"/>
    </location>
</feature>
<sequence>MSAATAAWRRPRGDGRGAPSERTPKKRSTRNASAMTCSCLAKYPTAAGGLTRHARELRRDLEELQQDREARPRRTGLVANSVHDATWSCADHSSTQMIKRPYVGAVIHIETIGHYLAATRPSQGTAT</sequence>
<name>A0A556CJX7_BREAU</name>
<reference evidence="2 3" key="1">
    <citation type="submission" date="2019-07" db="EMBL/GenBank/DDBJ databases">
        <title>Draft genome sequence of Brevibacterium aurantiacum XU54 isolated from Xinjiang China.</title>
        <authorList>
            <person name="Xu X."/>
        </authorList>
    </citation>
    <scope>NUCLEOTIDE SEQUENCE [LARGE SCALE GENOMIC DNA]</scope>
    <source>
        <strain evidence="2 3">XU54</strain>
    </source>
</reference>
<evidence type="ECO:0000313" key="3">
    <source>
        <dbReference type="Proteomes" id="UP000316406"/>
    </source>
</evidence>
<comment type="caution">
    <text evidence="2">The sequence shown here is derived from an EMBL/GenBank/DDBJ whole genome shotgun (WGS) entry which is preliminary data.</text>
</comment>
<evidence type="ECO:0000256" key="1">
    <source>
        <dbReference type="SAM" id="MobiDB-lite"/>
    </source>
</evidence>
<organism evidence="2 3">
    <name type="scientific">Brevibacterium aurantiacum</name>
    <dbReference type="NCBI Taxonomy" id="273384"/>
    <lineage>
        <taxon>Bacteria</taxon>
        <taxon>Bacillati</taxon>
        <taxon>Actinomycetota</taxon>
        <taxon>Actinomycetes</taxon>
        <taxon>Micrococcales</taxon>
        <taxon>Brevibacteriaceae</taxon>
        <taxon>Brevibacterium</taxon>
    </lineage>
</organism>